<reference evidence="1 2" key="1">
    <citation type="submission" date="2012-02" db="EMBL/GenBank/DDBJ databases">
        <title>The Genome Sequence of Bacteroides cellulosilyticus CL02T12C19.</title>
        <authorList>
            <consortium name="The Broad Institute Genome Sequencing Platform"/>
            <person name="Earl A."/>
            <person name="Ward D."/>
            <person name="Feldgarden M."/>
            <person name="Gevers D."/>
            <person name="Zitomersky N.L."/>
            <person name="Coyne M.J."/>
            <person name="Comstock L.E."/>
            <person name="Young S.K."/>
            <person name="Zeng Q."/>
            <person name="Gargeya S."/>
            <person name="Fitzgerald M."/>
            <person name="Haas B."/>
            <person name="Abouelleil A."/>
            <person name="Alvarado L."/>
            <person name="Arachchi H.M."/>
            <person name="Berlin A."/>
            <person name="Chapman S.B."/>
            <person name="Gearin G."/>
            <person name="Goldberg J."/>
            <person name="Griggs A."/>
            <person name="Gujja S."/>
            <person name="Hansen M."/>
            <person name="Heiman D."/>
            <person name="Howarth C."/>
            <person name="Larimer J."/>
            <person name="Lui A."/>
            <person name="MacDonald P.J.P."/>
            <person name="McCowen C."/>
            <person name="Montmayeur A."/>
            <person name="Murphy C."/>
            <person name="Neiman D."/>
            <person name="Pearson M."/>
            <person name="Priest M."/>
            <person name="Roberts A."/>
            <person name="Saif S."/>
            <person name="Shea T."/>
            <person name="Sisk P."/>
            <person name="Stolte C."/>
            <person name="Sykes S."/>
            <person name="Wortman J."/>
            <person name="Nusbaum C."/>
            <person name="Birren B."/>
        </authorList>
    </citation>
    <scope>NUCLEOTIDE SEQUENCE [LARGE SCALE GENOMIC DNA]</scope>
    <source>
        <strain evidence="1 2">CL02T12C19</strain>
    </source>
</reference>
<evidence type="ECO:0000313" key="2">
    <source>
        <dbReference type="Proteomes" id="UP000003741"/>
    </source>
</evidence>
<name>I9PW48_9BACE</name>
<dbReference type="AlphaFoldDB" id="I9PW48"/>
<sequence length="69" mass="7904">MKARMQNESMRLDRPDSRVEPKVMAGLQTFMGISEQGLTSFTCPKEGLLEFILSRQYECCLQDSEEQQG</sequence>
<comment type="caution">
    <text evidence="1">The sequence shown here is derived from an EMBL/GenBank/DDBJ whole genome shotgun (WGS) entry which is preliminary data.</text>
</comment>
<dbReference type="EMBL" id="AGXG01000121">
    <property type="protein sequence ID" value="EIY20688.1"/>
    <property type="molecule type" value="Genomic_DNA"/>
</dbReference>
<keyword evidence="2" id="KW-1185">Reference proteome</keyword>
<proteinExistence type="predicted"/>
<accession>I9PW48</accession>
<dbReference type="HOGENOM" id="CLU_2767146_0_0_10"/>
<evidence type="ECO:0000313" key="1">
    <source>
        <dbReference type="EMBL" id="EIY20688.1"/>
    </source>
</evidence>
<organism evidence="1 2">
    <name type="scientific">Bacteroides cellulosilyticus CL02T12C19</name>
    <dbReference type="NCBI Taxonomy" id="997874"/>
    <lineage>
        <taxon>Bacteria</taxon>
        <taxon>Pseudomonadati</taxon>
        <taxon>Bacteroidota</taxon>
        <taxon>Bacteroidia</taxon>
        <taxon>Bacteroidales</taxon>
        <taxon>Bacteroidaceae</taxon>
        <taxon>Bacteroides</taxon>
    </lineage>
</organism>
<dbReference type="Proteomes" id="UP000003741">
    <property type="component" value="Unassembled WGS sequence"/>
</dbReference>
<dbReference type="PATRIC" id="fig|997874.3.peg.5567"/>
<protein>
    <submittedName>
        <fullName evidence="1">Uncharacterized protein</fullName>
    </submittedName>
</protein>
<gene>
    <name evidence="1" type="ORF">HMPREF1062_05425</name>
</gene>